<reference evidence="2 3" key="1">
    <citation type="submission" date="2018-05" db="EMBL/GenBank/DDBJ databases">
        <title>Draft genome of Methanospirillum lacunae Ki8-1.</title>
        <authorList>
            <person name="Dueholm M.S."/>
            <person name="Nielsen P.H."/>
            <person name="Bakmann L.F."/>
            <person name="Otzen D.E."/>
        </authorList>
    </citation>
    <scope>NUCLEOTIDE SEQUENCE [LARGE SCALE GENOMIC DNA]</scope>
    <source>
        <strain evidence="2 3">Ki8-1</strain>
    </source>
</reference>
<dbReference type="AlphaFoldDB" id="A0A2V2N2R5"/>
<keyword evidence="3" id="KW-1185">Reference proteome</keyword>
<sequence>MKKVLLISYFYNQLNEIGSIRIQGLTKYLPVFGWEPVILTISDFENKEDIIKSILITTPCRSVLGEWKTKIGINPNKRIREKVGLDSKKEGRSIRNRLYLLWKEMFLYPDDAKLWHSEAINAFEKYIQNQNVDAIISSSCPFTCHLIGHDISSQYNIPWIADFRDLWTEGPYYEYSNIRRRIERKLEIKTISNASRIVSVSDSYAHELQMVHPDHQIEVIQNGFDEDLLQLNANVLDLKFSITYTGTLRYGRRDPGLLLYAIKELIEENNIDQDEIEINFYGDSPHWLYDEIRNLGVQNIVKVHGHVTRDEALAVQRSSQILLLLTWNDPHDKGMYTGKLFDYLAACRPILSIGYPDSVANQVIRDVGAGSIASSKEETKEIILNTYKQFNRTGFVKYTGDKSKLFPYSQRKMSEKYARILTDIIGD</sequence>
<gene>
    <name evidence="2" type="ORF">DK846_07790</name>
</gene>
<evidence type="ECO:0000313" key="3">
    <source>
        <dbReference type="Proteomes" id="UP000245657"/>
    </source>
</evidence>
<accession>A0A2V2N2R5</accession>
<organism evidence="2 3">
    <name type="scientific">Methanospirillum lacunae</name>
    <dbReference type="NCBI Taxonomy" id="668570"/>
    <lineage>
        <taxon>Archaea</taxon>
        <taxon>Methanobacteriati</taxon>
        <taxon>Methanobacteriota</taxon>
        <taxon>Stenosarchaea group</taxon>
        <taxon>Methanomicrobia</taxon>
        <taxon>Methanomicrobiales</taxon>
        <taxon>Methanospirillaceae</taxon>
        <taxon>Methanospirillum</taxon>
    </lineage>
</organism>
<feature type="domain" description="Glycosyltransferase subfamily 4-like N-terminal" evidence="1">
    <location>
        <begin position="113"/>
        <end position="227"/>
    </location>
</feature>
<dbReference type="Pfam" id="PF13439">
    <property type="entry name" value="Glyco_transf_4"/>
    <property type="match status" value="1"/>
</dbReference>
<protein>
    <recommendedName>
        <fullName evidence="1">Glycosyltransferase subfamily 4-like N-terminal domain-containing protein</fullName>
    </recommendedName>
</protein>
<evidence type="ECO:0000259" key="1">
    <source>
        <dbReference type="Pfam" id="PF13439"/>
    </source>
</evidence>
<comment type="caution">
    <text evidence="2">The sequence shown here is derived from an EMBL/GenBank/DDBJ whole genome shotgun (WGS) entry which is preliminary data.</text>
</comment>
<dbReference type="Proteomes" id="UP000245657">
    <property type="component" value="Unassembled WGS sequence"/>
</dbReference>
<evidence type="ECO:0000313" key="2">
    <source>
        <dbReference type="EMBL" id="PWR72840.1"/>
    </source>
</evidence>
<dbReference type="SUPFAM" id="SSF53756">
    <property type="entry name" value="UDP-Glycosyltransferase/glycogen phosphorylase"/>
    <property type="match status" value="1"/>
</dbReference>
<proteinExistence type="predicted"/>
<dbReference type="InterPro" id="IPR028098">
    <property type="entry name" value="Glyco_trans_4-like_N"/>
</dbReference>
<dbReference type="Gene3D" id="3.40.50.2000">
    <property type="entry name" value="Glycogen Phosphorylase B"/>
    <property type="match status" value="2"/>
</dbReference>
<name>A0A2V2N2R5_9EURY</name>
<dbReference type="EMBL" id="QGMY01000006">
    <property type="protein sequence ID" value="PWR72840.1"/>
    <property type="molecule type" value="Genomic_DNA"/>
</dbReference>